<dbReference type="Proteomes" id="UP000824120">
    <property type="component" value="Chromosome 1"/>
</dbReference>
<evidence type="ECO:0000313" key="2">
    <source>
        <dbReference type="EMBL" id="KAG5630623.1"/>
    </source>
</evidence>
<evidence type="ECO:0000256" key="1">
    <source>
        <dbReference type="SAM" id="MobiDB-lite"/>
    </source>
</evidence>
<protein>
    <submittedName>
        <fullName evidence="2">Uncharacterized protein</fullName>
    </submittedName>
</protein>
<gene>
    <name evidence="2" type="ORF">H5410_002340</name>
</gene>
<sequence length="107" mass="11848">MQVQTQQRYSNALTTKMIPHSQKISHQVKIPESHTPLTLTKMNTCITSPIGLPLFSNQHLFQLTQDHKGLFKACNGVECQKVKVVQVSSKKRVGSKGAKQGPHISQG</sequence>
<comment type="caution">
    <text evidence="2">The sequence shown here is derived from an EMBL/GenBank/DDBJ whole genome shotgun (WGS) entry which is preliminary data.</text>
</comment>
<keyword evidence="3" id="KW-1185">Reference proteome</keyword>
<feature type="compositionally biased region" description="Polar residues" evidence="1">
    <location>
        <begin position="1"/>
        <end position="14"/>
    </location>
</feature>
<reference evidence="2 3" key="1">
    <citation type="submission" date="2020-09" db="EMBL/GenBank/DDBJ databases">
        <title>De no assembly of potato wild relative species, Solanum commersonii.</title>
        <authorList>
            <person name="Cho K."/>
        </authorList>
    </citation>
    <scope>NUCLEOTIDE SEQUENCE [LARGE SCALE GENOMIC DNA]</scope>
    <source>
        <strain evidence="2">LZ3.2</strain>
        <tissue evidence="2">Leaf</tissue>
    </source>
</reference>
<accession>A0A9J6B2K8</accession>
<proteinExistence type="predicted"/>
<organism evidence="2 3">
    <name type="scientific">Solanum commersonii</name>
    <name type="common">Commerson's wild potato</name>
    <name type="synonym">Commerson's nightshade</name>
    <dbReference type="NCBI Taxonomy" id="4109"/>
    <lineage>
        <taxon>Eukaryota</taxon>
        <taxon>Viridiplantae</taxon>
        <taxon>Streptophyta</taxon>
        <taxon>Embryophyta</taxon>
        <taxon>Tracheophyta</taxon>
        <taxon>Spermatophyta</taxon>
        <taxon>Magnoliopsida</taxon>
        <taxon>eudicotyledons</taxon>
        <taxon>Gunneridae</taxon>
        <taxon>Pentapetalae</taxon>
        <taxon>asterids</taxon>
        <taxon>lamiids</taxon>
        <taxon>Solanales</taxon>
        <taxon>Solanaceae</taxon>
        <taxon>Solanoideae</taxon>
        <taxon>Solaneae</taxon>
        <taxon>Solanum</taxon>
    </lineage>
</organism>
<dbReference type="AlphaFoldDB" id="A0A9J6B2K8"/>
<feature type="region of interest" description="Disordered" evidence="1">
    <location>
        <begin position="1"/>
        <end position="28"/>
    </location>
</feature>
<dbReference type="EMBL" id="JACXVP010000001">
    <property type="protein sequence ID" value="KAG5630623.1"/>
    <property type="molecule type" value="Genomic_DNA"/>
</dbReference>
<evidence type="ECO:0000313" key="3">
    <source>
        <dbReference type="Proteomes" id="UP000824120"/>
    </source>
</evidence>
<name>A0A9J6B2K8_SOLCO</name>